<name>A0ABX2CEA5_9BRAD</name>
<proteinExistence type="predicted"/>
<dbReference type="InterPro" id="IPR038731">
    <property type="entry name" value="RgtA/B/C-like"/>
</dbReference>
<evidence type="ECO:0000256" key="7">
    <source>
        <dbReference type="ARBA" id="ARBA00023136"/>
    </source>
</evidence>
<feature type="transmembrane region" description="Helical" evidence="8">
    <location>
        <begin position="138"/>
        <end position="154"/>
    </location>
</feature>
<keyword evidence="5 8" id="KW-0812">Transmembrane</keyword>
<keyword evidence="3" id="KW-0328">Glycosyltransferase</keyword>
<feature type="transmembrane region" description="Helical" evidence="8">
    <location>
        <begin position="222"/>
        <end position="244"/>
    </location>
</feature>
<protein>
    <submittedName>
        <fullName evidence="10">Glycosyltransferase family 39 protein</fullName>
    </submittedName>
</protein>
<dbReference type="PANTHER" id="PTHR33908">
    <property type="entry name" value="MANNOSYLTRANSFERASE YKCB-RELATED"/>
    <property type="match status" value="1"/>
</dbReference>
<gene>
    <name evidence="10" type="ORF">HL667_16260</name>
</gene>
<keyword evidence="7 8" id="KW-0472">Membrane</keyword>
<feature type="transmembrane region" description="Helical" evidence="8">
    <location>
        <begin position="274"/>
        <end position="294"/>
    </location>
</feature>
<keyword evidence="11" id="KW-1185">Reference proteome</keyword>
<dbReference type="PANTHER" id="PTHR33908:SF9">
    <property type="entry name" value="BLL5595 PROTEIN"/>
    <property type="match status" value="1"/>
</dbReference>
<feature type="transmembrane region" description="Helical" evidence="8">
    <location>
        <begin position="370"/>
        <end position="392"/>
    </location>
</feature>
<reference evidence="10" key="1">
    <citation type="submission" date="2020-05" db="EMBL/GenBank/DDBJ databases">
        <title>Nod-independent and nitrogen-fixing Bradyrhizobium aeschynomene sp. nov. isolated from nodules of Aeschynomene indica.</title>
        <authorList>
            <person name="Zhang Z."/>
        </authorList>
    </citation>
    <scope>NUCLEOTIDE SEQUENCE</scope>
    <source>
        <strain evidence="10">83012</strain>
    </source>
</reference>
<evidence type="ECO:0000259" key="9">
    <source>
        <dbReference type="Pfam" id="PF13231"/>
    </source>
</evidence>
<evidence type="ECO:0000256" key="3">
    <source>
        <dbReference type="ARBA" id="ARBA00022676"/>
    </source>
</evidence>
<comment type="subcellular location">
    <subcellularLocation>
        <location evidence="1">Cell membrane</location>
        <topology evidence="1">Multi-pass membrane protein</topology>
    </subcellularLocation>
</comment>
<feature type="transmembrane region" description="Helical" evidence="8">
    <location>
        <begin position="185"/>
        <end position="215"/>
    </location>
</feature>
<keyword evidence="2" id="KW-1003">Cell membrane</keyword>
<dbReference type="InterPro" id="IPR050297">
    <property type="entry name" value="LipidA_mod_glycosyltrf_83"/>
</dbReference>
<dbReference type="Pfam" id="PF13231">
    <property type="entry name" value="PMT_2"/>
    <property type="match status" value="1"/>
</dbReference>
<evidence type="ECO:0000256" key="1">
    <source>
        <dbReference type="ARBA" id="ARBA00004651"/>
    </source>
</evidence>
<feature type="transmembrane region" description="Helical" evidence="8">
    <location>
        <begin position="315"/>
        <end position="334"/>
    </location>
</feature>
<evidence type="ECO:0000256" key="2">
    <source>
        <dbReference type="ARBA" id="ARBA00022475"/>
    </source>
</evidence>
<feature type="domain" description="Glycosyltransferase RgtA/B/C/D-like" evidence="9">
    <location>
        <begin position="86"/>
        <end position="245"/>
    </location>
</feature>
<dbReference type="Proteomes" id="UP000886476">
    <property type="component" value="Unassembled WGS sequence"/>
</dbReference>
<comment type="caution">
    <text evidence="10">The sequence shown here is derived from an EMBL/GenBank/DDBJ whole genome shotgun (WGS) entry which is preliminary data.</text>
</comment>
<feature type="transmembrane region" description="Helical" evidence="8">
    <location>
        <begin position="107"/>
        <end position="126"/>
    </location>
</feature>
<keyword evidence="4" id="KW-0808">Transferase</keyword>
<evidence type="ECO:0000256" key="4">
    <source>
        <dbReference type="ARBA" id="ARBA00022679"/>
    </source>
</evidence>
<feature type="transmembrane region" description="Helical" evidence="8">
    <location>
        <begin position="40"/>
        <end position="61"/>
    </location>
</feature>
<organism evidence="10 11">
    <name type="scientific">Bradyrhizobium aeschynomenes</name>
    <dbReference type="NCBI Taxonomy" id="2734909"/>
    <lineage>
        <taxon>Bacteria</taxon>
        <taxon>Pseudomonadati</taxon>
        <taxon>Pseudomonadota</taxon>
        <taxon>Alphaproteobacteria</taxon>
        <taxon>Hyphomicrobiales</taxon>
        <taxon>Nitrobacteraceae</taxon>
        <taxon>Bradyrhizobium</taxon>
    </lineage>
</organism>
<evidence type="ECO:0000313" key="10">
    <source>
        <dbReference type="EMBL" id="NPU66559.1"/>
    </source>
</evidence>
<evidence type="ECO:0000256" key="8">
    <source>
        <dbReference type="SAM" id="Phobius"/>
    </source>
</evidence>
<sequence length="523" mass="57259">MQTDMFPDLAFAATAERSDRNPAAWRQPLLRWLDGIEAGWAVPLLLLCFVAVWTGYLTIAYSGAGLHPDVLETWAFGRQLAWGYAKHPPLMGWVARAWTTMFPLSDWSFHLMAMTNAALALWFVDLVSRRFVTGDKRVIVLLLLMLTPTYQFHAQRFNANSVQLATWPLATYCFLRAFETRTMPWSIAAGTAAALAVLGKYYSIFLVMSFALAAIAHPQRRAYFTSASPWISAAAGLGALFMHLDWLVASGGAPIQHALAHAASDLATSARDSLFFVLGLLAAMALPAVTWIMVVGARIRRLPAEMAALNGGLRLLSSIAIGTVSLPVVNALIMGTDLPSLWALQGLFMFVVIIVCGTSHRIARFHTVNVAVLTAGIAVAAATVAAPLHALYRNNHGYEEGRTYYRQTAEEATRQWRELTGRPLAYIGGTESLALATAFYSADHPHYGLPAAADQPAADPSRETTEERGWVSLCFRDQPDCIGRAERAAARAGHFIRREFLVHSRLLGNVGCERAVVAYIVTR</sequence>
<feature type="transmembrane region" description="Helical" evidence="8">
    <location>
        <begin position="340"/>
        <end position="358"/>
    </location>
</feature>
<dbReference type="EMBL" id="JABFDN010000004">
    <property type="protein sequence ID" value="NPU66559.1"/>
    <property type="molecule type" value="Genomic_DNA"/>
</dbReference>
<evidence type="ECO:0000256" key="5">
    <source>
        <dbReference type="ARBA" id="ARBA00022692"/>
    </source>
</evidence>
<accession>A0ABX2CEA5</accession>
<evidence type="ECO:0000313" key="11">
    <source>
        <dbReference type="Proteomes" id="UP000886476"/>
    </source>
</evidence>
<evidence type="ECO:0000256" key="6">
    <source>
        <dbReference type="ARBA" id="ARBA00022989"/>
    </source>
</evidence>
<keyword evidence="6 8" id="KW-1133">Transmembrane helix</keyword>